<dbReference type="AlphaFoldDB" id="A0A5P1EBL5"/>
<dbReference type="PANTHER" id="PTHR35117">
    <property type="entry name" value="MYOSIN-M HEAVY PROTEIN"/>
    <property type="match status" value="1"/>
</dbReference>
<evidence type="ECO:0000313" key="2">
    <source>
        <dbReference type="EMBL" id="ONK62121.1"/>
    </source>
</evidence>
<feature type="compositionally biased region" description="Basic residues" evidence="1">
    <location>
        <begin position="1"/>
        <end position="10"/>
    </location>
</feature>
<name>A0A5P1EBL5_ASPOF</name>
<gene>
    <name evidence="2" type="ORF">A4U43_C07F570</name>
</gene>
<dbReference type="Proteomes" id="UP000243459">
    <property type="component" value="Chromosome 7"/>
</dbReference>
<feature type="region of interest" description="Disordered" evidence="1">
    <location>
        <begin position="1"/>
        <end position="35"/>
    </location>
</feature>
<reference evidence="3" key="1">
    <citation type="journal article" date="2017" name="Nat. Commun.">
        <title>The asparagus genome sheds light on the origin and evolution of a young Y chromosome.</title>
        <authorList>
            <person name="Harkess A."/>
            <person name="Zhou J."/>
            <person name="Xu C."/>
            <person name="Bowers J.E."/>
            <person name="Van der Hulst R."/>
            <person name="Ayyampalayam S."/>
            <person name="Mercati F."/>
            <person name="Riccardi P."/>
            <person name="McKain M.R."/>
            <person name="Kakrana A."/>
            <person name="Tang H."/>
            <person name="Ray J."/>
            <person name="Groenendijk J."/>
            <person name="Arikit S."/>
            <person name="Mathioni S.M."/>
            <person name="Nakano M."/>
            <person name="Shan H."/>
            <person name="Telgmann-Rauber A."/>
            <person name="Kanno A."/>
            <person name="Yue Z."/>
            <person name="Chen H."/>
            <person name="Li W."/>
            <person name="Chen Y."/>
            <person name="Xu X."/>
            <person name="Zhang Y."/>
            <person name="Luo S."/>
            <person name="Chen H."/>
            <person name="Gao J."/>
            <person name="Mao Z."/>
            <person name="Pires J.C."/>
            <person name="Luo M."/>
            <person name="Kudrna D."/>
            <person name="Wing R.A."/>
            <person name="Meyers B.C."/>
            <person name="Yi K."/>
            <person name="Kong H."/>
            <person name="Lavrijsen P."/>
            <person name="Sunseri F."/>
            <person name="Falavigna A."/>
            <person name="Ye Y."/>
            <person name="Leebens-Mack J.H."/>
            <person name="Chen G."/>
        </authorList>
    </citation>
    <scope>NUCLEOTIDE SEQUENCE [LARGE SCALE GENOMIC DNA]</scope>
    <source>
        <strain evidence="3">cv. DH0086</strain>
    </source>
</reference>
<sequence length="242" mass="26846">MAKDAAKRRKVMEEADNYENDPTSPPSDLKPPISSRRSRAKSLSADVWNDITLWLNFPFGSYEWDVIIGWFTERYDGHKIHGSFVKHAQQPMLPPKSLQFSVLPLQRAHSKISLRLQPVLLSSKIPPRGLQSQIDMSVSPVENSSLNASGASSNSKKIVPSYAIISFEIIVSPLKHEGYYAAELSYYVSAPPVKSSSEKMNKSEHFGGSCSAWSSEEPVAVERSPSTTYGEAEGSFTSIFLF</sequence>
<dbReference type="Gramene" id="ONK62121">
    <property type="protein sequence ID" value="ONK62121"/>
    <property type="gene ID" value="A4U43_C07F570"/>
</dbReference>
<dbReference type="EMBL" id="CM007387">
    <property type="protein sequence ID" value="ONK62121.1"/>
    <property type="molecule type" value="Genomic_DNA"/>
</dbReference>
<evidence type="ECO:0000256" key="1">
    <source>
        <dbReference type="SAM" id="MobiDB-lite"/>
    </source>
</evidence>
<organism evidence="2 3">
    <name type="scientific">Asparagus officinalis</name>
    <name type="common">Garden asparagus</name>
    <dbReference type="NCBI Taxonomy" id="4686"/>
    <lineage>
        <taxon>Eukaryota</taxon>
        <taxon>Viridiplantae</taxon>
        <taxon>Streptophyta</taxon>
        <taxon>Embryophyta</taxon>
        <taxon>Tracheophyta</taxon>
        <taxon>Spermatophyta</taxon>
        <taxon>Magnoliopsida</taxon>
        <taxon>Liliopsida</taxon>
        <taxon>Asparagales</taxon>
        <taxon>Asparagaceae</taxon>
        <taxon>Asparagoideae</taxon>
        <taxon>Asparagus</taxon>
    </lineage>
</organism>
<keyword evidence="3" id="KW-1185">Reference proteome</keyword>
<proteinExistence type="predicted"/>
<evidence type="ECO:0000313" key="3">
    <source>
        <dbReference type="Proteomes" id="UP000243459"/>
    </source>
</evidence>
<accession>A0A5P1EBL5</accession>
<protein>
    <submittedName>
        <fullName evidence="2">Uncharacterized protein</fullName>
    </submittedName>
</protein>
<dbReference type="PANTHER" id="PTHR35117:SF1">
    <property type="entry name" value="MYOSIN-M HEAVY PROTEIN"/>
    <property type="match status" value="1"/>
</dbReference>